<dbReference type="EMBL" id="VIWT01000001">
    <property type="protein sequence ID" value="TWF99834.1"/>
    <property type="molecule type" value="Genomic_DNA"/>
</dbReference>
<proteinExistence type="predicted"/>
<dbReference type="CDD" id="cd01832">
    <property type="entry name" value="SGNH_hydrolase_like_1"/>
    <property type="match status" value="1"/>
</dbReference>
<dbReference type="Proteomes" id="UP000317940">
    <property type="component" value="Unassembled WGS sequence"/>
</dbReference>
<protein>
    <submittedName>
        <fullName evidence="2">Lysophospholipase L1-like esterase</fullName>
    </submittedName>
</protein>
<accession>A0A561UKE4</accession>
<evidence type="ECO:0000313" key="2">
    <source>
        <dbReference type="EMBL" id="TWF99834.1"/>
    </source>
</evidence>
<evidence type="ECO:0000259" key="1">
    <source>
        <dbReference type="Pfam" id="PF13472"/>
    </source>
</evidence>
<comment type="caution">
    <text evidence="2">The sequence shown here is derived from an EMBL/GenBank/DDBJ whole genome shotgun (WGS) entry which is preliminary data.</text>
</comment>
<evidence type="ECO:0000313" key="3">
    <source>
        <dbReference type="Proteomes" id="UP000317940"/>
    </source>
</evidence>
<dbReference type="InterPro" id="IPR013830">
    <property type="entry name" value="SGNH_hydro"/>
</dbReference>
<gene>
    <name evidence="2" type="ORF">FHX73_113690</name>
</gene>
<keyword evidence="3" id="KW-1185">Reference proteome</keyword>
<sequence>MLSEQLSGEAADPYCLREHEAERLLAGHPWRRFAVLGDSVAEGLGDPVAGYPDEPWATRIARELTAVRPDLTYLNLGRRNIPAAKVRATQLAAALEFGPDLALVACGGYDILRQSFDAAATADELRAVITPLREHGADVITVSMFAGARSPRLSPEAQRELDRRLAELTAATRALAAELATLHLDLTDHPAAGGDIFSADGRHGNRRCHAISAAEAVRRLGAHLSAAAPATPGAPE</sequence>
<name>A0A561UKE4_9ACTN</name>
<dbReference type="SUPFAM" id="SSF52266">
    <property type="entry name" value="SGNH hydrolase"/>
    <property type="match status" value="1"/>
</dbReference>
<feature type="domain" description="SGNH hydrolase-type esterase" evidence="1">
    <location>
        <begin position="35"/>
        <end position="204"/>
    </location>
</feature>
<dbReference type="InterPro" id="IPR053140">
    <property type="entry name" value="GDSL_Rv0518-like"/>
</dbReference>
<dbReference type="PANTHER" id="PTHR43784">
    <property type="entry name" value="GDSL-LIKE LIPASE/ACYLHYDROLASE, PUTATIVE (AFU_ORTHOLOGUE AFUA_2G00820)-RELATED"/>
    <property type="match status" value="1"/>
</dbReference>
<dbReference type="AlphaFoldDB" id="A0A561UKE4"/>
<dbReference type="Gene3D" id="3.40.50.1110">
    <property type="entry name" value="SGNH hydrolase"/>
    <property type="match status" value="1"/>
</dbReference>
<organism evidence="2 3">
    <name type="scientific">Kitasatospora viridis</name>
    <dbReference type="NCBI Taxonomy" id="281105"/>
    <lineage>
        <taxon>Bacteria</taxon>
        <taxon>Bacillati</taxon>
        <taxon>Actinomycetota</taxon>
        <taxon>Actinomycetes</taxon>
        <taxon>Kitasatosporales</taxon>
        <taxon>Streptomycetaceae</taxon>
        <taxon>Kitasatospora</taxon>
    </lineage>
</organism>
<dbReference type="PANTHER" id="PTHR43784:SF2">
    <property type="entry name" value="GDSL-LIKE LIPASE_ACYLHYDROLASE, PUTATIVE (AFU_ORTHOLOGUE AFUA_2G00820)-RELATED"/>
    <property type="match status" value="1"/>
</dbReference>
<dbReference type="Pfam" id="PF13472">
    <property type="entry name" value="Lipase_GDSL_2"/>
    <property type="match status" value="1"/>
</dbReference>
<dbReference type="RefSeq" id="WP_211786220.1">
    <property type="nucleotide sequence ID" value="NZ_BAAAMZ010000021.1"/>
</dbReference>
<dbReference type="InterPro" id="IPR036514">
    <property type="entry name" value="SGNH_hydro_sf"/>
</dbReference>
<reference evidence="2 3" key="1">
    <citation type="submission" date="2019-06" db="EMBL/GenBank/DDBJ databases">
        <title>Sequencing the genomes of 1000 actinobacteria strains.</title>
        <authorList>
            <person name="Klenk H.-P."/>
        </authorList>
    </citation>
    <scope>NUCLEOTIDE SEQUENCE [LARGE SCALE GENOMIC DNA]</scope>
    <source>
        <strain evidence="2 3">DSM 44826</strain>
    </source>
</reference>